<gene>
    <name evidence="2" type="ORF">CCHOA_04765</name>
</gene>
<dbReference type="OrthoDB" id="5243606at2"/>
<dbReference type="KEGG" id="ccho:CCHOA_04765"/>
<evidence type="ECO:0000313" key="2">
    <source>
        <dbReference type="EMBL" id="AZA13361.1"/>
    </source>
</evidence>
<name>A0A3G6J5J1_9CORY</name>
<proteinExistence type="predicted"/>
<reference evidence="2 3" key="1">
    <citation type="submission" date="2018-11" db="EMBL/GenBank/DDBJ databases">
        <authorList>
            <person name="Kleinhagauer T."/>
            <person name="Glaeser S.P."/>
            <person name="Spergser J."/>
            <person name="Ruckert C."/>
            <person name="Kaempfer P."/>
            <person name="Busse H.-J."/>
        </authorList>
    </citation>
    <scope>NUCLEOTIDE SEQUENCE [LARGE SCALE GENOMIC DNA]</scope>
    <source>
        <strain evidence="2 3">200CH</strain>
    </source>
</reference>
<dbReference type="Proteomes" id="UP000269019">
    <property type="component" value="Chromosome"/>
</dbReference>
<organism evidence="2 3">
    <name type="scientific">Corynebacterium choanae</name>
    <dbReference type="NCBI Taxonomy" id="1862358"/>
    <lineage>
        <taxon>Bacteria</taxon>
        <taxon>Bacillati</taxon>
        <taxon>Actinomycetota</taxon>
        <taxon>Actinomycetes</taxon>
        <taxon>Mycobacteriales</taxon>
        <taxon>Corynebacteriaceae</taxon>
        <taxon>Corynebacterium</taxon>
    </lineage>
</organism>
<accession>A0A3G6J5J1</accession>
<dbReference type="InterPro" id="IPR045865">
    <property type="entry name" value="ACT-like_dom_sf"/>
</dbReference>
<sequence>MSYLIRVLLPDTPGSLGQLADSLGLVDANIQSVDVVSSAVDGRAVDDIVVTLPKGALPDTIITATREVPGVEVDSLRPFSGTVDRRGQIQMLSTVAQHRQNPRRAMEELVEVIPRSMTSGWGIVLDMQPHMTRVAASQAAPSDDDTHPAVVIDAPRVIDPETESWIPHRWTLLDSTLAATPIVGTSLVLVIGRPGGPEFLESEVQHLGDLGVIIGSILT</sequence>
<evidence type="ECO:0000313" key="3">
    <source>
        <dbReference type="Proteomes" id="UP000269019"/>
    </source>
</evidence>
<evidence type="ECO:0000259" key="1">
    <source>
        <dbReference type="PROSITE" id="PS51671"/>
    </source>
</evidence>
<protein>
    <recommendedName>
        <fullName evidence="1">ACT domain-containing protein</fullName>
    </recommendedName>
</protein>
<dbReference type="RefSeq" id="WP_123930798.1">
    <property type="nucleotide sequence ID" value="NZ_CP033896.1"/>
</dbReference>
<dbReference type="AlphaFoldDB" id="A0A3G6J5J1"/>
<dbReference type="SUPFAM" id="SSF55021">
    <property type="entry name" value="ACT-like"/>
    <property type="match status" value="1"/>
</dbReference>
<keyword evidence="3" id="KW-1185">Reference proteome</keyword>
<dbReference type="EMBL" id="CP033896">
    <property type="protein sequence ID" value="AZA13361.1"/>
    <property type="molecule type" value="Genomic_DNA"/>
</dbReference>
<dbReference type="InterPro" id="IPR002912">
    <property type="entry name" value="ACT_dom"/>
</dbReference>
<dbReference type="PROSITE" id="PS51671">
    <property type="entry name" value="ACT"/>
    <property type="match status" value="1"/>
</dbReference>
<feature type="domain" description="ACT" evidence="1">
    <location>
        <begin position="4"/>
        <end position="81"/>
    </location>
</feature>